<sequence length="251" mass="28721">MLGVVSRWLAERHVFFSDQYMETNAREKMIQKNIRHVILVSGKEERSVHLYDSGVASKRFILILEGKATVFFPKASLQFEWIVLAEILSIKLCLRTTCRLKLDHGRVLEKFYSRGFLRVFAAVKIPNQTSISLRISLYRLNNRVDFCRYDFNKKKVLSDLWHMIPIMSVVHALRISRFVKQLRAPKASTSDEDDPVPVLLGGRGRGKNKLSHNFSVIVRSPTVHDGRVRSVSMVAATIHEPPSDDATSQSK</sequence>
<protein>
    <submittedName>
        <fullName evidence="1">Uncharacterized protein</fullName>
    </submittedName>
</protein>
<dbReference type="EMBL" id="KI668926">
    <property type="protein sequence ID" value="ETN70594.1"/>
    <property type="molecule type" value="Genomic_DNA"/>
</dbReference>
<dbReference type="AlphaFoldDB" id="W2SLP2"/>
<proteinExistence type="predicted"/>
<evidence type="ECO:0000313" key="2">
    <source>
        <dbReference type="Proteomes" id="UP000053676"/>
    </source>
</evidence>
<dbReference type="Pfam" id="PF25562">
    <property type="entry name" value="CNBH_CNNM2_C"/>
    <property type="match status" value="1"/>
</dbReference>
<organism evidence="1 2">
    <name type="scientific">Necator americanus</name>
    <name type="common">Human hookworm</name>
    <dbReference type="NCBI Taxonomy" id="51031"/>
    <lineage>
        <taxon>Eukaryota</taxon>
        <taxon>Metazoa</taxon>
        <taxon>Ecdysozoa</taxon>
        <taxon>Nematoda</taxon>
        <taxon>Chromadorea</taxon>
        <taxon>Rhabditida</taxon>
        <taxon>Rhabditina</taxon>
        <taxon>Rhabditomorpha</taxon>
        <taxon>Strongyloidea</taxon>
        <taxon>Ancylostomatidae</taxon>
        <taxon>Bunostominae</taxon>
        <taxon>Necator</taxon>
    </lineage>
</organism>
<accession>W2SLP2</accession>
<reference evidence="2" key="1">
    <citation type="journal article" date="2014" name="Nat. Genet.">
        <title>Genome of the human hookworm Necator americanus.</title>
        <authorList>
            <person name="Tang Y.T."/>
            <person name="Gao X."/>
            <person name="Rosa B.A."/>
            <person name="Abubucker S."/>
            <person name="Hallsworth-Pepin K."/>
            <person name="Martin J."/>
            <person name="Tyagi R."/>
            <person name="Heizer E."/>
            <person name="Zhang X."/>
            <person name="Bhonagiri-Palsikar V."/>
            <person name="Minx P."/>
            <person name="Warren W.C."/>
            <person name="Wang Q."/>
            <person name="Zhan B."/>
            <person name="Hotez P.J."/>
            <person name="Sternberg P.W."/>
            <person name="Dougall A."/>
            <person name="Gaze S.T."/>
            <person name="Mulvenna J."/>
            <person name="Sotillo J."/>
            <person name="Ranganathan S."/>
            <person name="Rabelo E.M."/>
            <person name="Wilson R.K."/>
            <person name="Felgner P.L."/>
            <person name="Bethony J."/>
            <person name="Hawdon J.M."/>
            <person name="Gasser R.B."/>
            <person name="Loukas A."/>
            <person name="Mitreva M."/>
        </authorList>
    </citation>
    <scope>NUCLEOTIDE SEQUENCE [LARGE SCALE GENOMIC DNA]</scope>
</reference>
<evidence type="ECO:0000313" key="1">
    <source>
        <dbReference type="EMBL" id="ETN70594.1"/>
    </source>
</evidence>
<name>W2SLP2_NECAM</name>
<gene>
    <name evidence="1" type="ORF">NECAME_04874</name>
</gene>
<dbReference type="STRING" id="51031.W2SLP2"/>
<dbReference type="KEGG" id="nai:NECAME_04874"/>
<keyword evidence="2" id="KW-1185">Reference proteome</keyword>
<dbReference type="Proteomes" id="UP000053676">
    <property type="component" value="Unassembled WGS sequence"/>
</dbReference>
<dbReference type="OrthoDB" id="5353557at2759"/>